<keyword evidence="3" id="KW-0804">Transcription</keyword>
<dbReference type="Pfam" id="PF13404">
    <property type="entry name" value="HTH_AsnC-type"/>
    <property type="match status" value="1"/>
</dbReference>
<organism evidence="5 6">
    <name type="scientific">Paenibacillus pectinilyticus</name>
    <dbReference type="NCBI Taxonomy" id="512399"/>
    <lineage>
        <taxon>Bacteria</taxon>
        <taxon>Bacillati</taxon>
        <taxon>Bacillota</taxon>
        <taxon>Bacilli</taxon>
        <taxon>Bacillales</taxon>
        <taxon>Paenibacillaceae</taxon>
        <taxon>Paenibacillus</taxon>
    </lineage>
</organism>
<evidence type="ECO:0000256" key="2">
    <source>
        <dbReference type="ARBA" id="ARBA00023125"/>
    </source>
</evidence>
<dbReference type="GO" id="GO:0043565">
    <property type="term" value="F:sequence-specific DNA binding"/>
    <property type="evidence" value="ECO:0007669"/>
    <property type="project" value="InterPro"/>
</dbReference>
<dbReference type="SUPFAM" id="SSF54909">
    <property type="entry name" value="Dimeric alpha+beta barrel"/>
    <property type="match status" value="1"/>
</dbReference>
<dbReference type="SMART" id="SM00344">
    <property type="entry name" value="HTH_ASNC"/>
    <property type="match status" value="1"/>
</dbReference>
<dbReference type="Pfam" id="PF01037">
    <property type="entry name" value="AsnC_trans_reg"/>
    <property type="match status" value="1"/>
</dbReference>
<dbReference type="GO" id="GO:0043200">
    <property type="term" value="P:response to amino acid"/>
    <property type="evidence" value="ECO:0007669"/>
    <property type="project" value="TreeGrafter"/>
</dbReference>
<evidence type="ECO:0000313" key="5">
    <source>
        <dbReference type="EMBL" id="OCT13312.1"/>
    </source>
</evidence>
<dbReference type="PRINTS" id="PR00033">
    <property type="entry name" value="HTHASNC"/>
</dbReference>
<protein>
    <submittedName>
        <fullName evidence="5">AsnC family transcriptional regulator</fullName>
    </submittedName>
</protein>
<accession>A0A1C0ZYV3</accession>
<dbReference type="STRING" id="512399.A8709_03385"/>
<dbReference type="EMBL" id="LYPC01000023">
    <property type="protein sequence ID" value="OCT13312.1"/>
    <property type="molecule type" value="Genomic_DNA"/>
</dbReference>
<dbReference type="InterPro" id="IPR011008">
    <property type="entry name" value="Dimeric_a/b-barrel"/>
</dbReference>
<dbReference type="InterPro" id="IPR036388">
    <property type="entry name" value="WH-like_DNA-bd_sf"/>
</dbReference>
<dbReference type="OrthoDB" id="529868at2"/>
<feature type="domain" description="HTH asnC-type" evidence="4">
    <location>
        <begin position="7"/>
        <end position="68"/>
    </location>
</feature>
<dbReference type="Gene3D" id="1.10.10.10">
    <property type="entry name" value="Winged helix-like DNA-binding domain superfamily/Winged helix DNA-binding domain"/>
    <property type="match status" value="1"/>
</dbReference>
<dbReference type="SUPFAM" id="SSF46785">
    <property type="entry name" value="Winged helix' DNA-binding domain"/>
    <property type="match status" value="1"/>
</dbReference>
<dbReference type="AlphaFoldDB" id="A0A1C0ZYV3"/>
<dbReference type="PANTHER" id="PTHR30154:SF34">
    <property type="entry name" value="TRANSCRIPTIONAL REGULATOR AZLB"/>
    <property type="match status" value="1"/>
</dbReference>
<dbReference type="InterPro" id="IPR019888">
    <property type="entry name" value="Tscrpt_reg_AsnC-like"/>
</dbReference>
<reference evidence="6" key="1">
    <citation type="submission" date="2016-05" db="EMBL/GenBank/DDBJ databases">
        <title>Paenibacillus oryzae. sp. nov., isolated from the rice root.</title>
        <authorList>
            <person name="Zhang J."/>
            <person name="Zhang X."/>
        </authorList>
    </citation>
    <scope>NUCLEOTIDE SEQUENCE [LARGE SCALE GENOMIC DNA]</scope>
    <source>
        <strain evidence="6">KCTC13222</strain>
    </source>
</reference>
<dbReference type="RefSeq" id="WP_065854146.1">
    <property type="nucleotide sequence ID" value="NZ_LYPC01000023.1"/>
</dbReference>
<name>A0A1C0ZYV3_9BACL</name>
<dbReference type="InterPro" id="IPR019887">
    <property type="entry name" value="Tscrpt_reg_AsnC/Lrp_C"/>
</dbReference>
<keyword evidence="2" id="KW-0238">DNA-binding</keyword>
<proteinExistence type="predicted"/>
<dbReference type="InterPro" id="IPR036390">
    <property type="entry name" value="WH_DNA-bd_sf"/>
</dbReference>
<keyword evidence="6" id="KW-1185">Reference proteome</keyword>
<dbReference type="Gene3D" id="3.30.70.920">
    <property type="match status" value="1"/>
</dbReference>
<dbReference type="InterPro" id="IPR000485">
    <property type="entry name" value="AsnC-type_HTH_dom"/>
</dbReference>
<comment type="caution">
    <text evidence="5">The sequence shown here is derived from an EMBL/GenBank/DDBJ whole genome shotgun (WGS) entry which is preliminary data.</text>
</comment>
<dbReference type="Proteomes" id="UP000093309">
    <property type="component" value="Unassembled WGS sequence"/>
</dbReference>
<sequence length="153" mass="17372">MLDLHVLDPVDQEIIKLLHENGRMSYARIGEILNLSRVAIQKRVENLIDNEIIENFTIRLNATKLGKVVSAFFEVEVEPRYAEEVGNTLSADPNVVSIYQMTGTSSLHMHALLKDDAALEDFLYQNIYKLNGVVRVNTQMVIKRFKQGTGLEL</sequence>
<evidence type="ECO:0000259" key="4">
    <source>
        <dbReference type="PROSITE" id="PS50956"/>
    </source>
</evidence>
<gene>
    <name evidence="5" type="ORF">A8709_03385</name>
</gene>
<evidence type="ECO:0000313" key="6">
    <source>
        <dbReference type="Proteomes" id="UP000093309"/>
    </source>
</evidence>
<evidence type="ECO:0000256" key="3">
    <source>
        <dbReference type="ARBA" id="ARBA00023163"/>
    </source>
</evidence>
<dbReference type="GO" id="GO:0005829">
    <property type="term" value="C:cytosol"/>
    <property type="evidence" value="ECO:0007669"/>
    <property type="project" value="TreeGrafter"/>
</dbReference>
<evidence type="ECO:0000256" key="1">
    <source>
        <dbReference type="ARBA" id="ARBA00023015"/>
    </source>
</evidence>
<dbReference type="PROSITE" id="PS50956">
    <property type="entry name" value="HTH_ASNC_2"/>
    <property type="match status" value="1"/>
</dbReference>
<dbReference type="PANTHER" id="PTHR30154">
    <property type="entry name" value="LEUCINE-RESPONSIVE REGULATORY PROTEIN"/>
    <property type="match status" value="1"/>
</dbReference>
<keyword evidence="1" id="KW-0805">Transcription regulation</keyword>